<comment type="caution">
    <text evidence="1">The sequence shown here is derived from an EMBL/GenBank/DDBJ whole genome shotgun (WGS) entry which is preliminary data.</text>
</comment>
<dbReference type="Proteomes" id="UP001066276">
    <property type="component" value="Chromosome 2_1"/>
</dbReference>
<evidence type="ECO:0000313" key="1">
    <source>
        <dbReference type="EMBL" id="KAJ1200441.1"/>
    </source>
</evidence>
<reference evidence="1" key="1">
    <citation type="journal article" date="2022" name="bioRxiv">
        <title>Sequencing and chromosome-scale assembly of the giantPleurodeles waltlgenome.</title>
        <authorList>
            <person name="Brown T."/>
            <person name="Elewa A."/>
            <person name="Iarovenko S."/>
            <person name="Subramanian E."/>
            <person name="Araus A.J."/>
            <person name="Petzold A."/>
            <person name="Susuki M."/>
            <person name="Suzuki K.-i.T."/>
            <person name="Hayashi T."/>
            <person name="Toyoda A."/>
            <person name="Oliveira C."/>
            <person name="Osipova E."/>
            <person name="Leigh N.D."/>
            <person name="Simon A."/>
            <person name="Yun M.H."/>
        </authorList>
    </citation>
    <scope>NUCLEOTIDE SEQUENCE</scope>
    <source>
        <strain evidence="1">20211129_DDA</strain>
        <tissue evidence="1">Liver</tissue>
    </source>
</reference>
<accession>A0AAV7VJB9</accession>
<proteinExistence type="predicted"/>
<name>A0AAV7VJB9_PLEWA</name>
<dbReference type="AlphaFoldDB" id="A0AAV7VJB9"/>
<keyword evidence="2" id="KW-1185">Reference proteome</keyword>
<gene>
    <name evidence="1" type="ORF">NDU88_004265</name>
</gene>
<organism evidence="1 2">
    <name type="scientific">Pleurodeles waltl</name>
    <name type="common">Iberian ribbed newt</name>
    <dbReference type="NCBI Taxonomy" id="8319"/>
    <lineage>
        <taxon>Eukaryota</taxon>
        <taxon>Metazoa</taxon>
        <taxon>Chordata</taxon>
        <taxon>Craniata</taxon>
        <taxon>Vertebrata</taxon>
        <taxon>Euteleostomi</taxon>
        <taxon>Amphibia</taxon>
        <taxon>Batrachia</taxon>
        <taxon>Caudata</taxon>
        <taxon>Salamandroidea</taxon>
        <taxon>Salamandridae</taxon>
        <taxon>Pleurodelinae</taxon>
        <taxon>Pleurodeles</taxon>
    </lineage>
</organism>
<protein>
    <submittedName>
        <fullName evidence="1">Uncharacterized protein</fullName>
    </submittedName>
</protein>
<dbReference type="EMBL" id="JANPWB010000003">
    <property type="protein sequence ID" value="KAJ1200441.1"/>
    <property type="molecule type" value="Genomic_DNA"/>
</dbReference>
<sequence>MFGSCRAQRRNSLRHRNIHVGPVTTKQRVLLCAKPPWALGVLIAALRHRIRGRKSRRSIYGCRQQPVQGKHGGRAAPVVSAAITSDLWWQQGSQQRWSQNGARTECVAVPAAAPGRPVTGESAGPYRGTEEAAEVRWACSCAPRAPQGYQHARPWDPFDSPEDQVPGKTAWIYVVGPLMLLRNDFPDTHASGPGHISIATTMLYPAG</sequence>
<evidence type="ECO:0000313" key="2">
    <source>
        <dbReference type="Proteomes" id="UP001066276"/>
    </source>
</evidence>